<dbReference type="EMBL" id="QXDF01000001">
    <property type="protein sequence ID" value="RIA56144.1"/>
    <property type="molecule type" value="Genomic_DNA"/>
</dbReference>
<name>A0A397QDH9_9HYPH</name>
<organism evidence="2 3">
    <name type="scientific">Dichotomicrobium thermohalophilum</name>
    <dbReference type="NCBI Taxonomy" id="933063"/>
    <lineage>
        <taxon>Bacteria</taxon>
        <taxon>Pseudomonadati</taxon>
        <taxon>Pseudomonadota</taxon>
        <taxon>Alphaproteobacteria</taxon>
        <taxon>Hyphomicrobiales</taxon>
        <taxon>Hyphomicrobiaceae</taxon>
        <taxon>Dichotomicrobium</taxon>
    </lineage>
</organism>
<dbReference type="RefSeq" id="WP_119060967.1">
    <property type="nucleotide sequence ID" value="NZ_QXDF01000001.1"/>
</dbReference>
<feature type="region of interest" description="Disordered" evidence="1">
    <location>
        <begin position="39"/>
        <end position="86"/>
    </location>
</feature>
<feature type="compositionally biased region" description="Basic and acidic residues" evidence="1">
    <location>
        <begin position="53"/>
        <end position="82"/>
    </location>
</feature>
<proteinExistence type="predicted"/>
<evidence type="ECO:0000313" key="3">
    <source>
        <dbReference type="Proteomes" id="UP000266273"/>
    </source>
</evidence>
<accession>A0A397QDH9</accession>
<evidence type="ECO:0008006" key="4">
    <source>
        <dbReference type="Google" id="ProtNLM"/>
    </source>
</evidence>
<gene>
    <name evidence="2" type="ORF">BXY53_1245</name>
</gene>
<protein>
    <recommendedName>
        <fullName evidence="4">V/A-type H+-transporting ATPase subunit E</fullName>
    </recommendedName>
</protein>
<comment type="caution">
    <text evidence="2">The sequence shown here is derived from an EMBL/GenBank/DDBJ whole genome shotgun (WGS) entry which is preliminary data.</text>
</comment>
<evidence type="ECO:0000313" key="2">
    <source>
        <dbReference type="EMBL" id="RIA56144.1"/>
    </source>
</evidence>
<evidence type="ECO:0000256" key="1">
    <source>
        <dbReference type="SAM" id="MobiDB-lite"/>
    </source>
</evidence>
<sequence>MSQADANLAETQAQALIDAIDSRKQDECERILNEARKEARGITQQAYRSARQRFHEAAEELRRDRAKRMDQAKAQRDTEQRQRHQAALSNIVETAWPKLTDALKARWQSAEDRETWAKGALDSAAFRLQRKGWRVVYPADSDSDFGDKLKSWLGEKNVDDAATEASEEIDAGLRVEADGAVLDATPKALLAQTGRVQAALIAEIEQLAATQESENTDEEASHG</sequence>
<reference evidence="2 3" key="1">
    <citation type="submission" date="2018-08" db="EMBL/GenBank/DDBJ databases">
        <title>Genomic Encyclopedia of Archaeal and Bacterial Type Strains, Phase II (KMG-II): from individual species to whole genera.</title>
        <authorList>
            <person name="Goeker M."/>
        </authorList>
    </citation>
    <scope>NUCLEOTIDE SEQUENCE [LARGE SCALE GENOMIC DNA]</scope>
    <source>
        <strain evidence="2 3">DSM 5002</strain>
    </source>
</reference>
<dbReference type="AlphaFoldDB" id="A0A397QDH9"/>
<dbReference type="Proteomes" id="UP000266273">
    <property type="component" value="Unassembled WGS sequence"/>
</dbReference>
<keyword evidence="3" id="KW-1185">Reference proteome</keyword>